<dbReference type="GO" id="GO:0016798">
    <property type="term" value="F:hydrolase activity, acting on glycosyl bonds"/>
    <property type="evidence" value="ECO:0007669"/>
    <property type="project" value="UniProtKB-KW"/>
</dbReference>
<evidence type="ECO:0000313" key="2">
    <source>
        <dbReference type="Proteomes" id="UP000274661"/>
    </source>
</evidence>
<reference evidence="1 2" key="1">
    <citation type="submission" date="2018-12" db="EMBL/GenBank/DDBJ databases">
        <title>Sphingomonas sp. HMF7854 Genome sequencing and assembly.</title>
        <authorList>
            <person name="Cha I."/>
            <person name="Kang H."/>
            <person name="Kim H."/>
            <person name="Kang J."/>
            <person name="Joh K."/>
        </authorList>
    </citation>
    <scope>NUCLEOTIDE SEQUENCE [LARGE SCALE GENOMIC DNA]</scope>
    <source>
        <strain evidence="1 2">HMF7854</strain>
    </source>
</reference>
<keyword evidence="1" id="KW-0326">Glycosidase</keyword>
<dbReference type="Proteomes" id="UP000274661">
    <property type="component" value="Unassembled WGS sequence"/>
</dbReference>
<dbReference type="AlphaFoldDB" id="A0A429V812"/>
<dbReference type="SUPFAM" id="SSF51445">
    <property type="entry name" value="(Trans)glycosidases"/>
    <property type="match status" value="1"/>
</dbReference>
<protein>
    <submittedName>
        <fullName evidence="1">B-glycosidase</fullName>
    </submittedName>
</protein>
<proteinExistence type="predicted"/>
<dbReference type="OrthoDB" id="9816564at2"/>
<sequence>MTQKPMIFPTFFLSGFECSTFDWKDQGRRDLVEETQHRSHADEDYRFLASLGLGVAREGIPWPLVERGAGTYDFSPVESFAAAQKRWKVTPIWDLCHYGVPDSCDPFDDQFANRFAAYAAAAARWVLEQQPHGPWFFTPINEISHFALMGGAWGWCAPFRKSAGDRRRLGMALAKADIFAAKAIRAVIPEARLIHIEPLLHVVPPRDRPDLAEAAHRAECVEPYEALDAIAGRTHPEWGGSPELLDIVGFNNYAFGQQEYKPEGGPYPALKPDDDRIVPVFDLILRGYRRYGRPIIIAETSGLKGGRDDWFRDLLLECMAAVNSGVDLHGICLFPGVDMPSWSEGGWLHNGIADLEELPSGTLMRKPCVAYVQELRRWQRKLKRVESLDEDPLDTPVELQDIVEAAREWKPRPDPDWY</sequence>
<keyword evidence="2" id="KW-1185">Reference proteome</keyword>
<dbReference type="RefSeq" id="WP_126717934.1">
    <property type="nucleotide sequence ID" value="NZ_RWJF01000001.1"/>
</dbReference>
<organism evidence="1 2">
    <name type="scientific">Sphingomonas ginkgonis</name>
    <dbReference type="NCBI Taxonomy" id="2315330"/>
    <lineage>
        <taxon>Bacteria</taxon>
        <taxon>Pseudomonadati</taxon>
        <taxon>Pseudomonadota</taxon>
        <taxon>Alphaproteobacteria</taxon>
        <taxon>Sphingomonadales</taxon>
        <taxon>Sphingomonadaceae</taxon>
        <taxon>Sphingomonas</taxon>
    </lineage>
</organism>
<dbReference type="Gene3D" id="3.20.20.80">
    <property type="entry name" value="Glycosidases"/>
    <property type="match status" value="1"/>
</dbReference>
<evidence type="ECO:0000313" key="1">
    <source>
        <dbReference type="EMBL" id="RST30100.1"/>
    </source>
</evidence>
<comment type="caution">
    <text evidence="1">The sequence shown here is derived from an EMBL/GenBank/DDBJ whole genome shotgun (WGS) entry which is preliminary data.</text>
</comment>
<accession>A0A429V812</accession>
<dbReference type="EMBL" id="RWJF01000001">
    <property type="protein sequence ID" value="RST30100.1"/>
    <property type="molecule type" value="Genomic_DNA"/>
</dbReference>
<keyword evidence="1" id="KW-0378">Hydrolase</keyword>
<name>A0A429V812_9SPHN</name>
<gene>
    <name evidence="1" type="ORF">HMF7854_04120</name>
</gene>
<dbReference type="InterPro" id="IPR017853">
    <property type="entry name" value="GH"/>
</dbReference>